<dbReference type="AlphaFoldDB" id="A0A0R1L7N3"/>
<organism evidence="8 9">
    <name type="scientific">Lentilactobacillus sunkii DSM 19904</name>
    <dbReference type="NCBI Taxonomy" id="1423808"/>
    <lineage>
        <taxon>Bacteria</taxon>
        <taxon>Bacillati</taxon>
        <taxon>Bacillota</taxon>
        <taxon>Bacilli</taxon>
        <taxon>Lactobacillales</taxon>
        <taxon>Lactobacillaceae</taxon>
        <taxon>Lentilactobacillus</taxon>
    </lineage>
</organism>
<keyword evidence="5 7" id="KW-1133">Transmembrane helix</keyword>
<keyword evidence="2" id="KW-0813">Transport</keyword>
<proteinExistence type="predicted"/>
<evidence type="ECO:0000256" key="7">
    <source>
        <dbReference type="SAM" id="Phobius"/>
    </source>
</evidence>
<dbReference type="EMBL" id="AZEA01000005">
    <property type="protein sequence ID" value="KRK88905.1"/>
    <property type="molecule type" value="Genomic_DNA"/>
</dbReference>
<reference evidence="8 9" key="1">
    <citation type="journal article" date="2015" name="Genome Announc.">
        <title>Expanding the biotechnology potential of lactobacilli through comparative genomics of 213 strains and associated genera.</title>
        <authorList>
            <person name="Sun Z."/>
            <person name="Harris H.M."/>
            <person name="McCann A."/>
            <person name="Guo C."/>
            <person name="Argimon S."/>
            <person name="Zhang W."/>
            <person name="Yang X."/>
            <person name="Jeffery I.B."/>
            <person name="Cooney J.C."/>
            <person name="Kagawa T.F."/>
            <person name="Liu W."/>
            <person name="Song Y."/>
            <person name="Salvetti E."/>
            <person name="Wrobel A."/>
            <person name="Rasinkangas P."/>
            <person name="Parkhill J."/>
            <person name="Rea M.C."/>
            <person name="O'Sullivan O."/>
            <person name="Ritari J."/>
            <person name="Douillard F.P."/>
            <person name="Paul Ross R."/>
            <person name="Yang R."/>
            <person name="Briner A.E."/>
            <person name="Felis G.E."/>
            <person name="de Vos W.M."/>
            <person name="Barrangou R."/>
            <person name="Klaenhammer T.R."/>
            <person name="Caufield P.W."/>
            <person name="Cui Y."/>
            <person name="Zhang H."/>
            <person name="O'Toole P.W."/>
        </authorList>
    </citation>
    <scope>NUCLEOTIDE SEQUENCE [LARGE SCALE GENOMIC DNA]</scope>
    <source>
        <strain evidence="8 9">DSM 19904</strain>
    </source>
</reference>
<keyword evidence="6 7" id="KW-0472">Membrane</keyword>
<feature type="transmembrane region" description="Helical" evidence="7">
    <location>
        <begin position="485"/>
        <end position="506"/>
    </location>
</feature>
<evidence type="ECO:0000256" key="1">
    <source>
        <dbReference type="ARBA" id="ARBA00004651"/>
    </source>
</evidence>
<dbReference type="Proteomes" id="UP000051581">
    <property type="component" value="Unassembled WGS sequence"/>
</dbReference>
<dbReference type="GO" id="GO:0022857">
    <property type="term" value="F:transmembrane transporter activity"/>
    <property type="evidence" value="ECO:0007669"/>
    <property type="project" value="InterPro"/>
</dbReference>
<evidence type="ECO:0000256" key="2">
    <source>
        <dbReference type="ARBA" id="ARBA00022448"/>
    </source>
</evidence>
<comment type="caution">
    <text evidence="8">The sequence shown here is derived from an EMBL/GenBank/DDBJ whole genome shotgun (WGS) entry which is preliminary data.</text>
</comment>
<feature type="transmembrane region" description="Helical" evidence="7">
    <location>
        <begin position="56"/>
        <end position="79"/>
    </location>
</feature>
<dbReference type="PANTHER" id="PTHR42770">
    <property type="entry name" value="AMINO ACID TRANSPORTER-RELATED"/>
    <property type="match status" value="1"/>
</dbReference>
<feature type="transmembrane region" description="Helical" evidence="7">
    <location>
        <begin position="140"/>
        <end position="167"/>
    </location>
</feature>
<keyword evidence="4 7" id="KW-0812">Transmembrane</keyword>
<dbReference type="NCBIfam" id="NF011775">
    <property type="entry name" value="PRK15238.1"/>
    <property type="match status" value="1"/>
</dbReference>
<dbReference type="PATRIC" id="fig|1423808.3.peg.2196"/>
<evidence type="ECO:0000256" key="3">
    <source>
        <dbReference type="ARBA" id="ARBA00022475"/>
    </source>
</evidence>
<dbReference type="InterPro" id="IPR002293">
    <property type="entry name" value="AA/rel_permease1"/>
</dbReference>
<gene>
    <name evidence="8" type="ORF">FD17_GL002168</name>
</gene>
<feature type="transmembrane region" description="Helical" evidence="7">
    <location>
        <begin position="384"/>
        <end position="404"/>
    </location>
</feature>
<evidence type="ECO:0000256" key="6">
    <source>
        <dbReference type="ARBA" id="ARBA00023136"/>
    </source>
</evidence>
<dbReference type="GO" id="GO:0005886">
    <property type="term" value="C:plasma membrane"/>
    <property type="evidence" value="ECO:0007669"/>
    <property type="project" value="UniProtKB-SubCell"/>
</dbReference>
<dbReference type="PIRSF" id="PIRSF006060">
    <property type="entry name" value="AA_transporter"/>
    <property type="match status" value="1"/>
</dbReference>
<feature type="transmembrane region" description="Helical" evidence="7">
    <location>
        <begin position="264"/>
        <end position="285"/>
    </location>
</feature>
<dbReference type="Pfam" id="PF13520">
    <property type="entry name" value="AA_permease_2"/>
    <property type="match status" value="1"/>
</dbReference>
<feature type="transmembrane region" description="Helical" evidence="7">
    <location>
        <begin position="179"/>
        <end position="204"/>
    </location>
</feature>
<name>A0A0R1L7N3_9LACO</name>
<feature type="transmembrane region" description="Helical" evidence="7">
    <location>
        <begin position="410"/>
        <end position="436"/>
    </location>
</feature>
<sequence>MRKRLPRRGLSFKNWGIYIMQKKKITLVGLVLMTLSTIYGFANTTVAYDQMGYASIIWYILGAVLFLLPTALMFAEYGSTFKDAHGGIYSWLAGSIGEEWAFIGTFIWLSSWIIWLMSTASKVWIPFATTLFGHDTTQTWSFLGLSSTKTVGLLAILWILTVTWFAVRGMDSISKISSVGGIFVSLLTVIFAIASIVVLVFNGGHLAQPVTGIGSFINSPNPQFTSPIAVISFMVYAVFAYAGTETLGGVTDNMKDPAKTFPRGLIISTVIITVMYSLSIFLWGITTNWHSVLGHGQVNLGNITYVLMANLGVVLGQSLHLSAAASSILGTAFARFAGLSMFMAYMGSFFVLVYSPLKSFIMGSNPNFWPAKMTQLNKKGMPGFAMWTQAVIVAVLIFFVTFGGSNASQFYVILTNMGNISTSFPYIFLVAAFPFFKRKKGLERPFEIYKKRWITDAVSIIVLIVLVGGIGFTAVTPIIQHDYVTAFWTIIGPIFFGAIAWAFLTYQSHKLAKNK</sequence>
<keyword evidence="3" id="KW-1003">Cell membrane</keyword>
<feature type="transmembrane region" description="Helical" evidence="7">
    <location>
        <begin position="224"/>
        <end position="243"/>
    </location>
</feature>
<dbReference type="InterPro" id="IPR050367">
    <property type="entry name" value="APC_superfamily"/>
</dbReference>
<comment type="subcellular location">
    <subcellularLocation>
        <location evidence="1">Cell membrane</location>
        <topology evidence="1">Multi-pass membrane protein</topology>
    </subcellularLocation>
</comment>
<evidence type="ECO:0000256" key="4">
    <source>
        <dbReference type="ARBA" id="ARBA00022692"/>
    </source>
</evidence>
<keyword evidence="9" id="KW-1185">Reference proteome</keyword>
<feature type="transmembrane region" description="Helical" evidence="7">
    <location>
        <begin position="457"/>
        <end position="479"/>
    </location>
</feature>
<feature type="transmembrane region" description="Helical" evidence="7">
    <location>
        <begin position="332"/>
        <end position="354"/>
    </location>
</feature>
<dbReference type="Gene3D" id="1.20.1740.10">
    <property type="entry name" value="Amino acid/polyamine transporter I"/>
    <property type="match status" value="1"/>
</dbReference>
<accession>A0A0R1L7N3</accession>
<protein>
    <submittedName>
        <fullName evidence="8">Amino acid permease-associated protein</fullName>
    </submittedName>
</protein>
<evidence type="ECO:0000313" key="9">
    <source>
        <dbReference type="Proteomes" id="UP000051581"/>
    </source>
</evidence>
<dbReference type="PANTHER" id="PTHR42770:SF15">
    <property type="entry name" value="GLUTAMATE_GAMMA-AMINOBUTYRATE ANTIPORTER-RELATED"/>
    <property type="match status" value="1"/>
</dbReference>
<evidence type="ECO:0000313" key="8">
    <source>
        <dbReference type="EMBL" id="KRK88905.1"/>
    </source>
</evidence>
<evidence type="ECO:0000256" key="5">
    <source>
        <dbReference type="ARBA" id="ARBA00022989"/>
    </source>
</evidence>